<comment type="caution">
    <text evidence="1">The sequence shown here is derived from an EMBL/GenBank/DDBJ whole genome shotgun (WGS) entry which is preliminary data.</text>
</comment>
<protein>
    <submittedName>
        <fullName evidence="1">Uncharacterized protein</fullName>
    </submittedName>
</protein>
<accession>A0A834SS35</accession>
<gene>
    <name evidence="1" type="ORF">G2W53_036093</name>
</gene>
<reference evidence="1" key="1">
    <citation type="submission" date="2020-09" db="EMBL/GenBank/DDBJ databases">
        <title>Genome-Enabled Discovery of Anthraquinone Biosynthesis in Senna tora.</title>
        <authorList>
            <person name="Kang S.-H."/>
            <person name="Pandey R.P."/>
            <person name="Lee C.-M."/>
            <person name="Sim J.-S."/>
            <person name="Jeong J.-T."/>
            <person name="Choi B.-S."/>
            <person name="Jung M."/>
            <person name="Ginzburg D."/>
            <person name="Zhao K."/>
            <person name="Won S.Y."/>
            <person name="Oh T.-J."/>
            <person name="Yu Y."/>
            <person name="Kim N.-H."/>
            <person name="Lee O.R."/>
            <person name="Lee T.-H."/>
            <person name="Bashyal P."/>
            <person name="Kim T.-S."/>
            <person name="Lee W.-H."/>
            <person name="Kawkins C."/>
            <person name="Kim C.-K."/>
            <person name="Kim J.S."/>
            <person name="Ahn B.O."/>
            <person name="Rhee S.Y."/>
            <person name="Sohng J.K."/>
        </authorList>
    </citation>
    <scope>NUCLEOTIDE SEQUENCE</scope>
    <source>
        <tissue evidence="1">Leaf</tissue>
    </source>
</reference>
<keyword evidence="2" id="KW-1185">Reference proteome</keyword>
<dbReference type="Proteomes" id="UP000634136">
    <property type="component" value="Unassembled WGS sequence"/>
</dbReference>
<evidence type="ECO:0000313" key="1">
    <source>
        <dbReference type="EMBL" id="KAF7809350.1"/>
    </source>
</evidence>
<dbReference type="EMBL" id="JAAIUW010000011">
    <property type="protein sequence ID" value="KAF7809350.1"/>
    <property type="molecule type" value="Genomic_DNA"/>
</dbReference>
<dbReference type="AlphaFoldDB" id="A0A834SS35"/>
<proteinExistence type="predicted"/>
<sequence>MVVVWWFTIWKDGGLGIGPVVMKKKDESDGKARRRRWMVVWAHRWCSRRWLVEAWCRRL</sequence>
<evidence type="ECO:0000313" key="2">
    <source>
        <dbReference type="Proteomes" id="UP000634136"/>
    </source>
</evidence>
<organism evidence="1 2">
    <name type="scientific">Senna tora</name>
    <dbReference type="NCBI Taxonomy" id="362788"/>
    <lineage>
        <taxon>Eukaryota</taxon>
        <taxon>Viridiplantae</taxon>
        <taxon>Streptophyta</taxon>
        <taxon>Embryophyta</taxon>
        <taxon>Tracheophyta</taxon>
        <taxon>Spermatophyta</taxon>
        <taxon>Magnoliopsida</taxon>
        <taxon>eudicotyledons</taxon>
        <taxon>Gunneridae</taxon>
        <taxon>Pentapetalae</taxon>
        <taxon>rosids</taxon>
        <taxon>fabids</taxon>
        <taxon>Fabales</taxon>
        <taxon>Fabaceae</taxon>
        <taxon>Caesalpinioideae</taxon>
        <taxon>Cassia clade</taxon>
        <taxon>Senna</taxon>
    </lineage>
</organism>
<name>A0A834SS35_9FABA</name>